<organism evidence="2 3">
    <name type="scientific">Rarobacter faecitabidus</name>
    <dbReference type="NCBI Taxonomy" id="13243"/>
    <lineage>
        <taxon>Bacteria</taxon>
        <taxon>Bacillati</taxon>
        <taxon>Actinomycetota</taxon>
        <taxon>Actinomycetes</taxon>
        <taxon>Micrococcales</taxon>
        <taxon>Rarobacteraceae</taxon>
        <taxon>Rarobacter</taxon>
    </lineage>
</organism>
<dbReference type="InterPro" id="IPR036513">
    <property type="entry name" value="STAS_dom_sf"/>
</dbReference>
<dbReference type="InterPro" id="IPR002645">
    <property type="entry name" value="STAS_dom"/>
</dbReference>
<reference evidence="2 3" key="1">
    <citation type="submission" date="2019-06" db="EMBL/GenBank/DDBJ databases">
        <title>Sequencing the genomes of 1000 actinobacteria strains.</title>
        <authorList>
            <person name="Klenk H.-P."/>
        </authorList>
    </citation>
    <scope>NUCLEOTIDE SEQUENCE [LARGE SCALE GENOMIC DNA]</scope>
    <source>
        <strain evidence="2 3">DSM 4813</strain>
    </source>
</reference>
<sequence length="109" mass="11640">MNNVLTDLGANPGALHIIVQSDEVRVLLTGEIDAGLAGEFTAAIETIRRESLPVTLDTRHVTFMDSFGVAFVSQIAMAGPGPTRVIHAPPTVKFLLEVTNTSELVEVVE</sequence>
<gene>
    <name evidence="2" type="ORF">FB461_2052</name>
</gene>
<keyword evidence="3" id="KW-1185">Reference proteome</keyword>
<comment type="caution">
    <text evidence="2">The sequence shown here is derived from an EMBL/GenBank/DDBJ whole genome shotgun (WGS) entry which is preliminary data.</text>
</comment>
<dbReference type="Proteomes" id="UP000315389">
    <property type="component" value="Unassembled WGS sequence"/>
</dbReference>
<name>A0A542ZE69_RARFA</name>
<dbReference type="Pfam" id="PF01740">
    <property type="entry name" value="STAS"/>
    <property type="match status" value="1"/>
</dbReference>
<dbReference type="Gene3D" id="3.30.750.24">
    <property type="entry name" value="STAS domain"/>
    <property type="match status" value="1"/>
</dbReference>
<evidence type="ECO:0000313" key="2">
    <source>
        <dbReference type="EMBL" id="TQL58634.1"/>
    </source>
</evidence>
<dbReference type="AlphaFoldDB" id="A0A542ZE69"/>
<dbReference type="EMBL" id="VFOS01000003">
    <property type="protein sequence ID" value="TQL58634.1"/>
    <property type="molecule type" value="Genomic_DNA"/>
</dbReference>
<dbReference type="CDD" id="cd07043">
    <property type="entry name" value="STAS_anti-anti-sigma_factors"/>
    <property type="match status" value="1"/>
</dbReference>
<evidence type="ECO:0000259" key="1">
    <source>
        <dbReference type="Pfam" id="PF01740"/>
    </source>
</evidence>
<evidence type="ECO:0000313" key="3">
    <source>
        <dbReference type="Proteomes" id="UP000315389"/>
    </source>
</evidence>
<feature type="domain" description="STAS" evidence="1">
    <location>
        <begin position="26"/>
        <end position="104"/>
    </location>
</feature>
<proteinExistence type="predicted"/>
<dbReference type="SUPFAM" id="SSF52091">
    <property type="entry name" value="SpoIIaa-like"/>
    <property type="match status" value="1"/>
</dbReference>
<protein>
    <submittedName>
        <fullName evidence="2">Anti-anti-sigma factor</fullName>
    </submittedName>
</protein>
<accession>A0A542ZE69</accession>